<evidence type="ECO:0000256" key="1">
    <source>
        <dbReference type="SAM" id="MobiDB-lite"/>
    </source>
</evidence>
<dbReference type="RefSeq" id="WP_331210848.1">
    <property type="nucleotide sequence ID" value="NZ_JAZGQL010000028.1"/>
</dbReference>
<evidence type="ECO:0000313" key="4">
    <source>
        <dbReference type="Proteomes" id="UP001339911"/>
    </source>
</evidence>
<reference evidence="3 4" key="1">
    <citation type="submission" date="2024-01" db="EMBL/GenBank/DDBJ databases">
        <title>Genome insights into Plantactinospora veratri sp. nov.</title>
        <authorList>
            <person name="Wang L."/>
        </authorList>
    </citation>
    <scope>NUCLEOTIDE SEQUENCE [LARGE SCALE GENOMIC DNA]</scope>
    <source>
        <strain evidence="3 4">NEAU-FHS4</strain>
    </source>
</reference>
<feature type="domain" description="YdhG-like" evidence="2">
    <location>
        <begin position="69"/>
        <end position="156"/>
    </location>
</feature>
<feature type="region of interest" description="Disordered" evidence="1">
    <location>
        <begin position="1"/>
        <end position="25"/>
    </location>
</feature>
<proteinExistence type="predicted"/>
<accession>A0ABU7SLR7</accession>
<name>A0ABU7SLR7_9ACTN</name>
<dbReference type="Proteomes" id="UP001339911">
    <property type="component" value="Unassembled WGS sequence"/>
</dbReference>
<sequence>MRDTKKAADSSTATGRTYDGFTDEERAAMKERARELKAGGRRDRRTAKADGEQEVLAKIAEMAEPDRVMAERLHGIIRANAPALAPKLWYGMPAYARNGKVVCFFQSAQKFNTRYATLGFSDQANLDDGAMWPSAFALTRLAPADEARVGALVRQAAA</sequence>
<dbReference type="SUPFAM" id="SSF159888">
    <property type="entry name" value="YdhG-like"/>
    <property type="match status" value="1"/>
</dbReference>
<dbReference type="Gene3D" id="3.90.1150.200">
    <property type="match status" value="1"/>
</dbReference>
<protein>
    <submittedName>
        <fullName evidence="3">DUF1801 domain-containing protein</fullName>
    </submittedName>
</protein>
<organism evidence="3 4">
    <name type="scientific">Plantactinospora veratri</name>
    <dbReference type="NCBI Taxonomy" id="1436122"/>
    <lineage>
        <taxon>Bacteria</taxon>
        <taxon>Bacillati</taxon>
        <taxon>Actinomycetota</taxon>
        <taxon>Actinomycetes</taxon>
        <taxon>Micromonosporales</taxon>
        <taxon>Micromonosporaceae</taxon>
        <taxon>Plantactinospora</taxon>
    </lineage>
</organism>
<gene>
    <name evidence="3" type="ORF">V1634_28695</name>
</gene>
<comment type="caution">
    <text evidence="3">The sequence shown here is derived from an EMBL/GenBank/DDBJ whole genome shotgun (WGS) entry which is preliminary data.</text>
</comment>
<dbReference type="Pfam" id="PF08818">
    <property type="entry name" value="DUF1801"/>
    <property type="match status" value="1"/>
</dbReference>
<dbReference type="EMBL" id="JAZGQL010000028">
    <property type="protein sequence ID" value="MEE6310827.1"/>
    <property type="molecule type" value="Genomic_DNA"/>
</dbReference>
<dbReference type="InterPro" id="IPR014922">
    <property type="entry name" value="YdhG-like"/>
</dbReference>
<evidence type="ECO:0000259" key="2">
    <source>
        <dbReference type="Pfam" id="PF08818"/>
    </source>
</evidence>
<keyword evidence="4" id="KW-1185">Reference proteome</keyword>
<evidence type="ECO:0000313" key="3">
    <source>
        <dbReference type="EMBL" id="MEE6310827.1"/>
    </source>
</evidence>